<dbReference type="InterPro" id="IPR036388">
    <property type="entry name" value="WH-like_DNA-bd_sf"/>
</dbReference>
<protein>
    <submittedName>
        <fullName evidence="3">Metal-dependent transcriptional regulator</fullName>
    </submittedName>
</protein>
<feature type="domain" description="Ferrous iron transporter FeoA-like" evidence="2">
    <location>
        <begin position="139"/>
        <end position="208"/>
    </location>
</feature>
<evidence type="ECO:0000313" key="3">
    <source>
        <dbReference type="EMBL" id="QVV88099.1"/>
    </source>
</evidence>
<dbReference type="SUPFAM" id="SSF50037">
    <property type="entry name" value="C-terminal domain of transcriptional repressors"/>
    <property type="match status" value="1"/>
</dbReference>
<dbReference type="Pfam" id="PF04023">
    <property type="entry name" value="FeoA"/>
    <property type="match status" value="1"/>
</dbReference>
<name>A0A8E7AXJ0_9EURY</name>
<dbReference type="SMART" id="SM00899">
    <property type="entry name" value="FeoA"/>
    <property type="match status" value="1"/>
</dbReference>
<dbReference type="Proteomes" id="UP000680656">
    <property type="component" value="Chromosome"/>
</dbReference>
<dbReference type="InterPro" id="IPR001367">
    <property type="entry name" value="Fe_dep_repressor"/>
</dbReference>
<evidence type="ECO:0000313" key="4">
    <source>
        <dbReference type="Proteomes" id="UP000680656"/>
    </source>
</evidence>
<dbReference type="GO" id="GO:0046983">
    <property type="term" value="F:protein dimerization activity"/>
    <property type="evidence" value="ECO:0007669"/>
    <property type="project" value="InterPro"/>
</dbReference>
<dbReference type="InterPro" id="IPR022689">
    <property type="entry name" value="Iron_dep_repressor"/>
</dbReference>
<dbReference type="InterPro" id="IPR050536">
    <property type="entry name" value="DtxR_MntR_Metal-Reg"/>
</dbReference>
<reference evidence="3 4" key="1">
    <citation type="submission" date="2021-05" db="EMBL/GenBank/DDBJ databases">
        <title>A novel Methanospirillum isolate from a pyrite-forming mixed culture.</title>
        <authorList>
            <person name="Bunk B."/>
            <person name="Sproer C."/>
            <person name="Spring S."/>
            <person name="Pester M."/>
        </authorList>
    </citation>
    <scope>NUCLEOTIDE SEQUENCE [LARGE SCALE GENOMIC DNA]</scope>
    <source>
        <strain evidence="3 4">J.3.6.1-F.2.7.3</strain>
    </source>
</reference>
<keyword evidence="1" id="KW-0408">Iron</keyword>
<accession>A0A8E7AXJ0</accession>
<evidence type="ECO:0000259" key="2">
    <source>
        <dbReference type="SMART" id="SM00899"/>
    </source>
</evidence>
<dbReference type="Gene3D" id="2.30.30.90">
    <property type="match status" value="1"/>
</dbReference>
<dbReference type="GO" id="GO:0046914">
    <property type="term" value="F:transition metal ion binding"/>
    <property type="evidence" value="ECO:0007669"/>
    <property type="project" value="InterPro"/>
</dbReference>
<sequence length="210" mass="22967">MDIAEREDTLLSLIRHARATGLGASTADIAGITGFSHQKIVPILQDLIKSGEVIDLGNDTFQLSDAGICAAEAIMRRHHVLEAFLQEMLGMDHEKAHAQACTMEHHATDDTINRLRQFLKGGRDCPAHCFGHRRRCSLKSLSDCKNGDIVRIDAIKGCGRGARLADLGLIPGEQVIVKQRMADTLLIRVKDCDIAISPEIARSVLVEVDL</sequence>
<dbReference type="KEGG" id="mrtj:KHC33_12240"/>
<dbReference type="RefSeq" id="WP_214418916.1">
    <property type="nucleotide sequence ID" value="NZ_CP075546.1"/>
</dbReference>
<dbReference type="SUPFAM" id="SSF47979">
    <property type="entry name" value="Iron-dependent repressor protein, dimerization domain"/>
    <property type="match status" value="1"/>
</dbReference>
<dbReference type="PANTHER" id="PTHR33238">
    <property type="entry name" value="IRON (METAL) DEPENDENT REPRESSOR, DTXR FAMILY"/>
    <property type="match status" value="1"/>
</dbReference>
<dbReference type="PANTHER" id="PTHR33238:SF7">
    <property type="entry name" value="IRON-DEPENDENT TRANSCRIPTIONAL REGULATOR"/>
    <property type="match status" value="1"/>
</dbReference>
<dbReference type="GO" id="GO:0003700">
    <property type="term" value="F:DNA-binding transcription factor activity"/>
    <property type="evidence" value="ECO:0007669"/>
    <property type="project" value="InterPro"/>
</dbReference>
<dbReference type="InterPro" id="IPR008988">
    <property type="entry name" value="Transcriptional_repressor_C"/>
</dbReference>
<dbReference type="Pfam" id="PF02742">
    <property type="entry name" value="Fe_dep_repr_C"/>
    <property type="match status" value="1"/>
</dbReference>
<dbReference type="InterPro" id="IPR038157">
    <property type="entry name" value="FeoA_core_dom"/>
</dbReference>
<dbReference type="SMART" id="SM00529">
    <property type="entry name" value="HTH_DTXR"/>
    <property type="match status" value="1"/>
</dbReference>
<evidence type="ECO:0000256" key="1">
    <source>
        <dbReference type="ARBA" id="ARBA00023004"/>
    </source>
</evidence>
<proteinExistence type="predicted"/>
<dbReference type="EMBL" id="CP075546">
    <property type="protein sequence ID" value="QVV88099.1"/>
    <property type="molecule type" value="Genomic_DNA"/>
</dbReference>
<dbReference type="InterPro" id="IPR007167">
    <property type="entry name" value="Fe-transptr_FeoA-like"/>
</dbReference>
<dbReference type="AlphaFoldDB" id="A0A8E7AXJ0"/>
<dbReference type="Gene3D" id="1.10.10.10">
    <property type="entry name" value="Winged helix-like DNA-binding domain superfamily/Winged helix DNA-binding domain"/>
    <property type="match status" value="1"/>
</dbReference>
<organism evidence="3 4">
    <name type="scientific">Methanospirillum purgamenti</name>
    <dbReference type="NCBI Taxonomy" id="2834276"/>
    <lineage>
        <taxon>Archaea</taxon>
        <taxon>Methanobacteriati</taxon>
        <taxon>Methanobacteriota</taxon>
        <taxon>Stenosarchaea group</taxon>
        <taxon>Methanomicrobia</taxon>
        <taxon>Methanomicrobiales</taxon>
        <taxon>Methanospirillaceae</taxon>
        <taxon>Methanospirillum</taxon>
    </lineage>
</organism>
<dbReference type="GeneID" id="65097966"/>
<dbReference type="InterPro" id="IPR036421">
    <property type="entry name" value="Fe_dep_repressor_sf"/>
</dbReference>
<keyword evidence="4" id="KW-1185">Reference proteome</keyword>
<gene>
    <name evidence="3" type="ORF">KHC33_12240</name>
</gene>